<protein>
    <recommendedName>
        <fullName evidence="5">Pseudouridine synthase</fullName>
        <ecNumber evidence="5">5.4.99.-</ecNumber>
    </recommendedName>
</protein>
<dbReference type="InterPro" id="IPR050188">
    <property type="entry name" value="RluA_PseudoU_synthase"/>
</dbReference>
<dbReference type="Gene3D" id="3.30.2350.10">
    <property type="entry name" value="Pseudouridine synthase"/>
    <property type="match status" value="1"/>
</dbReference>
<comment type="similarity">
    <text evidence="2 5">Belongs to the pseudouridine synthase RluA family.</text>
</comment>
<evidence type="ECO:0000256" key="5">
    <source>
        <dbReference type="RuleBase" id="RU362028"/>
    </source>
</evidence>
<dbReference type="InterPro" id="IPR020103">
    <property type="entry name" value="PsdUridine_synth_cat_dom_sf"/>
</dbReference>
<dbReference type="EMBL" id="JBBMFT010000003">
    <property type="protein sequence ID" value="MEQ2456336.1"/>
    <property type="molecule type" value="Genomic_DNA"/>
</dbReference>
<comment type="caution">
    <text evidence="7">The sequence shown here is derived from an EMBL/GenBank/DDBJ whole genome shotgun (WGS) entry which is preliminary data.</text>
</comment>
<dbReference type="NCBIfam" id="TIGR00005">
    <property type="entry name" value="rluA_subfam"/>
    <property type="match status" value="1"/>
</dbReference>
<dbReference type="SUPFAM" id="SSF55174">
    <property type="entry name" value="Alpha-L RNA-binding motif"/>
    <property type="match status" value="1"/>
</dbReference>
<comment type="catalytic activity">
    <reaction evidence="1 5">
        <text>a uridine in RNA = a pseudouridine in RNA</text>
        <dbReference type="Rhea" id="RHEA:48348"/>
        <dbReference type="Rhea" id="RHEA-COMP:12068"/>
        <dbReference type="Rhea" id="RHEA-COMP:12069"/>
        <dbReference type="ChEBI" id="CHEBI:65314"/>
        <dbReference type="ChEBI" id="CHEBI:65315"/>
    </reaction>
</comment>
<gene>
    <name evidence="7" type="ORF">WMO45_07360</name>
</gene>
<evidence type="ECO:0000256" key="4">
    <source>
        <dbReference type="PROSITE-ProRule" id="PRU00182"/>
    </source>
</evidence>
<dbReference type="EC" id="5.4.99.-" evidence="5"/>
<dbReference type="CDD" id="cd00165">
    <property type="entry name" value="S4"/>
    <property type="match status" value="1"/>
</dbReference>
<evidence type="ECO:0000256" key="3">
    <source>
        <dbReference type="ARBA" id="ARBA00023235"/>
    </source>
</evidence>
<evidence type="ECO:0000313" key="7">
    <source>
        <dbReference type="EMBL" id="MEQ2456336.1"/>
    </source>
</evidence>
<dbReference type="InterPro" id="IPR036986">
    <property type="entry name" value="S4_RNA-bd_sf"/>
</dbReference>
<dbReference type="PANTHER" id="PTHR21600">
    <property type="entry name" value="MITOCHONDRIAL RNA PSEUDOURIDINE SYNTHASE"/>
    <property type="match status" value="1"/>
</dbReference>
<name>A0ABV1ERU1_9FIRM</name>
<dbReference type="InterPro" id="IPR006145">
    <property type="entry name" value="PsdUridine_synth_RsuA/RluA"/>
</dbReference>
<proteinExistence type="inferred from homology"/>
<feature type="domain" description="Pseudouridine synthase RsuA/RluA-like" evidence="6">
    <location>
        <begin position="93"/>
        <end position="254"/>
    </location>
</feature>
<comment type="function">
    <text evidence="5">Responsible for synthesis of pseudouridine from uracil.</text>
</comment>
<dbReference type="Proteomes" id="UP001440599">
    <property type="component" value="Unassembled WGS sequence"/>
</dbReference>
<dbReference type="PROSITE" id="PS50889">
    <property type="entry name" value="S4"/>
    <property type="match status" value="1"/>
</dbReference>
<accession>A0ABV1ERU1</accession>
<dbReference type="CDD" id="cd02869">
    <property type="entry name" value="PseudoU_synth_RluA_like"/>
    <property type="match status" value="1"/>
</dbReference>
<dbReference type="InterPro" id="IPR006225">
    <property type="entry name" value="PsdUridine_synth_RluC/D"/>
</dbReference>
<dbReference type="RefSeq" id="WP_349139934.1">
    <property type="nucleotide sequence ID" value="NZ_JBBMFT010000003.1"/>
</dbReference>
<dbReference type="PANTHER" id="PTHR21600:SF83">
    <property type="entry name" value="PSEUDOURIDYLATE SYNTHASE RPUSD4, MITOCHONDRIAL"/>
    <property type="match status" value="1"/>
</dbReference>
<evidence type="ECO:0000313" key="8">
    <source>
        <dbReference type="Proteomes" id="UP001440599"/>
    </source>
</evidence>
<keyword evidence="8" id="KW-1185">Reference proteome</keyword>
<keyword evidence="4" id="KW-0694">RNA-binding</keyword>
<evidence type="ECO:0000259" key="6">
    <source>
        <dbReference type="Pfam" id="PF00849"/>
    </source>
</evidence>
<dbReference type="GO" id="GO:0016853">
    <property type="term" value="F:isomerase activity"/>
    <property type="evidence" value="ECO:0007669"/>
    <property type="project" value="UniProtKB-KW"/>
</dbReference>
<keyword evidence="3 5" id="KW-0413">Isomerase</keyword>
<sequence length="319" mass="36482">MKEFTIGKNDAGQRLDRWLGKTLPLLPAPLAQKYIRLKRVKVNGKGSQRDVRLQVGDVLQLYINDEFFDTPREDNAFLAVFKPKLDIVYEDENLMLLNKRPGLLCHADEHEKVNTLITHIQAYLYQKKEWNPRDEHSFTPALCNRIDRNTGGIVMAAKNAETLRILNQKIRDREIAKYYLAILHGKMTPPQGKLEGFLLKDEDKAQVKVFHKPVPGGKSAATLYKTLKVNRGLSLVECELLTGRTHQIRAQFAAAGHPLLGDGKYGRERDNKQYGRSFQALYSYKLEFTFPTDAGILEYLRGRVFTVENVDFVGEYFPG</sequence>
<dbReference type="SUPFAM" id="SSF55120">
    <property type="entry name" value="Pseudouridine synthase"/>
    <property type="match status" value="1"/>
</dbReference>
<organism evidence="7 8">
    <name type="scientific">Flavonifractor hominis</name>
    <dbReference type="NCBI Taxonomy" id="3133178"/>
    <lineage>
        <taxon>Bacteria</taxon>
        <taxon>Bacillati</taxon>
        <taxon>Bacillota</taxon>
        <taxon>Clostridia</taxon>
        <taxon>Eubacteriales</taxon>
        <taxon>Oscillospiraceae</taxon>
        <taxon>Flavonifractor</taxon>
    </lineage>
</organism>
<evidence type="ECO:0000256" key="1">
    <source>
        <dbReference type="ARBA" id="ARBA00000073"/>
    </source>
</evidence>
<dbReference type="Pfam" id="PF00849">
    <property type="entry name" value="PseudoU_synth_2"/>
    <property type="match status" value="1"/>
</dbReference>
<reference evidence="7 8" key="1">
    <citation type="submission" date="2024-03" db="EMBL/GenBank/DDBJ databases">
        <title>Human intestinal bacterial collection.</title>
        <authorList>
            <person name="Pauvert C."/>
            <person name="Hitch T.C.A."/>
            <person name="Clavel T."/>
        </authorList>
    </citation>
    <scope>NUCLEOTIDE SEQUENCE [LARGE SCALE GENOMIC DNA]</scope>
    <source>
        <strain evidence="7 8">CLA-AP-H34</strain>
    </source>
</reference>
<evidence type="ECO:0000256" key="2">
    <source>
        <dbReference type="ARBA" id="ARBA00010876"/>
    </source>
</evidence>
<dbReference type="Gene3D" id="3.10.290.10">
    <property type="entry name" value="RNA-binding S4 domain"/>
    <property type="match status" value="1"/>
</dbReference>